<protein>
    <recommendedName>
        <fullName evidence="15">Receptor-like serine/threonine-protein kinase</fullName>
        <ecNumber evidence="15">2.7.11.1</ecNumber>
    </recommendedName>
</protein>
<dbReference type="Pfam" id="PF07714">
    <property type="entry name" value="PK_Tyr_Ser-Thr"/>
    <property type="match status" value="1"/>
</dbReference>
<dbReference type="InterPro" id="IPR036426">
    <property type="entry name" value="Bulb-type_lectin_dom_sf"/>
</dbReference>
<dbReference type="EMBL" id="KE345525">
    <property type="protein sequence ID" value="EXC05282.1"/>
    <property type="molecule type" value="Genomic_DNA"/>
</dbReference>
<dbReference type="OrthoDB" id="1148208at2759"/>
<accession>W9S2J3</accession>
<dbReference type="FunFam" id="1.10.510.10:FF:000060">
    <property type="entry name" value="G-type lectin S-receptor-like serine/threonine-protein kinase"/>
    <property type="match status" value="1"/>
</dbReference>
<comment type="similarity">
    <text evidence="15">Belongs to the protein kinase superfamily. Ser/Thr protein kinase family.</text>
</comment>
<evidence type="ECO:0000259" key="19">
    <source>
        <dbReference type="PROSITE" id="PS50011"/>
    </source>
</evidence>
<dbReference type="Pfam" id="PF01453">
    <property type="entry name" value="B_lectin"/>
    <property type="match status" value="1"/>
</dbReference>
<dbReference type="CDD" id="cd00028">
    <property type="entry name" value="B_lectin"/>
    <property type="match status" value="1"/>
</dbReference>
<keyword evidence="3 15" id="KW-0808">Transferase</keyword>
<evidence type="ECO:0000256" key="2">
    <source>
        <dbReference type="ARBA" id="ARBA00022527"/>
    </source>
</evidence>
<feature type="transmembrane region" description="Helical" evidence="17">
    <location>
        <begin position="444"/>
        <end position="465"/>
    </location>
</feature>
<dbReference type="InterPro" id="IPR011009">
    <property type="entry name" value="Kinase-like_dom_sf"/>
</dbReference>
<dbReference type="InterPro" id="IPR008271">
    <property type="entry name" value="Ser/Thr_kinase_AS"/>
</dbReference>
<dbReference type="InterPro" id="IPR001245">
    <property type="entry name" value="Ser-Thr/Tyr_kinase_cat_dom"/>
</dbReference>
<dbReference type="SMART" id="SM00108">
    <property type="entry name" value="B_lectin"/>
    <property type="match status" value="1"/>
</dbReference>
<feature type="domain" description="Apple" evidence="21">
    <location>
        <begin position="347"/>
        <end position="431"/>
    </location>
</feature>
<dbReference type="Pfam" id="PF11883">
    <property type="entry name" value="DUF3403"/>
    <property type="match status" value="1"/>
</dbReference>
<feature type="domain" description="Bulb-type lectin" evidence="20">
    <location>
        <begin position="29"/>
        <end position="152"/>
    </location>
</feature>
<keyword evidence="23" id="KW-1185">Reference proteome</keyword>
<evidence type="ECO:0000256" key="9">
    <source>
        <dbReference type="ARBA" id="ARBA00022989"/>
    </source>
</evidence>
<dbReference type="SUPFAM" id="SSF51110">
    <property type="entry name" value="alpha-D-mannose-specific plant lectins"/>
    <property type="match status" value="1"/>
</dbReference>
<evidence type="ECO:0000256" key="16">
    <source>
        <dbReference type="SAM" id="MobiDB-lite"/>
    </source>
</evidence>
<evidence type="ECO:0000256" key="12">
    <source>
        <dbReference type="ARBA" id="ARBA00023180"/>
    </source>
</evidence>
<dbReference type="PROSITE" id="PS50011">
    <property type="entry name" value="PROTEIN_KINASE_DOM"/>
    <property type="match status" value="1"/>
</dbReference>
<name>W9S2J3_9ROSA</name>
<dbReference type="GO" id="GO:0005524">
    <property type="term" value="F:ATP binding"/>
    <property type="evidence" value="ECO:0007669"/>
    <property type="project" value="UniProtKB-KW"/>
</dbReference>
<evidence type="ECO:0000256" key="13">
    <source>
        <dbReference type="ARBA" id="ARBA00047899"/>
    </source>
</evidence>
<evidence type="ECO:0000256" key="5">
    <source>
        <dbReference type="ARBA" id="ARBA00022729"/>
    </source>
</evidence>
<keyword evidence="10 17" id="KW-0472">Membrane</keyword>
<dbReference type="AlphaFoldDB" id="W9S2J3"/>
<evidence type="ECO:0000259" key="20">
    <source>
        <dbReference type="PROSITE" id="PS50927"/>
    </source>
</evidence>
<evidence type="ECO:0000256" key="11">
    <source>
        <dbReference type="ARBA" id="ARBA00023157"/>
    </source>
</evidence>
<feature type="region of interest" description="Disordered" evidence="16">
    <location>
        <begin position="473"/>
        <end position="492"/>
    </location>
</feature>
<dbReference type="eggNOG" id="ENOG502QSMT">
    <property type="taxonomic scope" value="Eukaryota"/>
</dbReference>
<comment type="subcellular location">
    <subcellularLocation>
        <location evidence="1">Membrane</location>
        <topology evidence="1">Single-pass type I membrane protein</topology>
    </subcellularLocation>
</comment>
<evidence type="ECO:0000256" key="17">
    <source>
        <dbReference type="SAM" id="Phobius"/>
    </source>
</evidence>
<keyword evidence="7 15" id="KW-0418">Kinase</keyword>
<dbReference type="SMART" id="SM00220">
    <property type="entry name" value="S_TKc"/>
    <property type="match status" value="1"/>
</dbReference>
<keyword evidence="22" id="KW-0675">Receptor</keyword>
<dbReference type="InterPro" id="IPR021820">
    <property type="entry name" value="S-locus_recpt_kinase_C"/>
</dbReference>
<evidence type="ECO:0000256" key="15">
    <source>
        <dbReference type="PIRNR" id="PIRNR000641"/>
    </source>
</evidence>
<dbReference type="Pfam" id="PF00954">
    <property type="entry name" value="S_locus_glycop"/>
    <property type="match status" value="1"/>
</dbReference>
<keyword evidence="9 17" id="KW-1133">Transmembrane helix</keyword>
<dbReference type="CDD" id="cd14066">
    <property type="entry name" value="STKc_IRAK"/>
    <property type="match status" value="1"/>
</dbReference>
<dbReference type="PROSITE" id="PS50948">
    <property type="entry name" value="PAN"/>
    <property type="match status" value="1"/>
</dbReference>
<dbReference type="CDD" id="cd01098">
    <property type="entry name" value="PAN_AP_plant"/>
    <property type="match status" value="1"/>
</dbReference>
<sequence length="828" mass="93234">MAIPALKFFSFVLLIVALTELNMASDTMSKTQFNNISDSENGTLVSNDGTFELGFFTPGSSRNRYLGIWYKKIPLRTYVWVANRENPIEGSSGVLTINSTGHLVLLGQNDSIVWSADYRTSPVKGAPTFELLDTGNLVLRDTDSHNYSENYYLWQSFDHPSDTLLPGMKLGWDLKTGVERRLSSWKSPDDPSVGDFTCGIELSRFQELVMRKGSEEYYRSGPWNGIRFSGAPELRRNPLFEFDFVSNESELYYTYHLTSKSVTSRIVMNQTNYQRERYIWNPTTRTWKVFASVPRDYCDNYDLCGAYGNCIIGDSPVCQCLKGFIRNSTEKVTDWSEGCARNKPLECERGDKGGFMKLSGLKLPDTKRSRVDGSLNLRECRAKCLNNCSCTAYANSDIRGKGTGCIMWFGELIDVRQFSDGGGQDMYIRLHSSELEKDDHKVKIVVTVLSLILVVFGALLVAHYIRRFMTRPSTSDNTQTGELISQNNEDQSPNLELPLFDLPTIATATNHFSISNKIGEGGYGPVYRGMLENGQEIAAKRLSRSSGQGLNEFKNEVALISKLQHRNLVKLLGCCIQGEEKLLIYEYMPNKSLDLFIFDQTRSKLLNWPKRFSIICGIARGLLYLHQDSRLRIIHRDLKASNVLLDAEMNPKISDFGLARTVMGDQSEGNTKRVVGTYGYMAPEYAIDGLFSTKSDVFSFGILMLEIITGKKNRGLYHLDRGLNLIDHAWKLWKEGRPLEVIDPCFHVSSNTSQQLRSIHVGLLCVQEHPEDRPSMSDAVVMLSNSSTLPQPKQPGFSMAKNNLGADSLSSKHEFTSNEITVTLLEAR</sequence>
<dbReference type="InterPro" id="IPR024171">
    <property type="entry name" value="SRK-like_kinase"/>
</dbReference>
<dbReference type="EC" id="2.7.11.1" evidence="15"/>
<dbReference type="FunFam" id="2.90.10.10:FF:000001">
    <property type="entry name" value="G-type lectin S-receptor-like serine/threonine-protein kinase"/>
    <property type="match status" value="1"/>
</dbReference>
<dbReference type="GO" id="GO:0004674">
    <property type="term" value="F:protein serine/threonine kinase activity"/>
    <property type="evidence" value="ECO:0007669"/>
    <property type="project" value="UniProtKB-KW"/>
</dbReference>
<dbReference type="GO" id="GO:0048544">
    <property type="term" value="P:recognition of pollen"/>
    <property type="evidence" value="ECO:0007669"/>
    <property type="project" value="InterPro"/>
</dbReference>
<dbReference type="Gene3D" id="2.90.10.10">
    <property type="entry name" value="Bulb-type lectin domain"/>
    <property type="match status" value="1"/>
</dbReference>
<evidence type="ECO:0000256" key="18">
    <source>
        <dbReference type="SAM" id="SignalP"/>
    </source>
</evidence>
<evidence type="ECO:0000256" key="7">
    <source>
        <dbReference type="ARBA" id="ARBA00022777"/>
    </source>
</evidence>
<dbReference type="InterPro" id="IPR003609">
    <property type="entry name" value="Pan_app"/>
</dbReference>
<evidence type="ECO:0000256" key="10">
    <source>
        <dbReference type="ARBA" id="ARBA00023136"/>
    </source>
</evidence>
<keyword evidence="5 18" id="KW-0732">Signal</keyword>
<dbReference type="GO" id="GO:0106310">
    <property type="term" value="F:protein serine kinase activity"/>
    <property type="evidence" value="ECO:0007669"/>
    <property type="project" value="RHEA"/>
</dbReference>
<evidence type="ECO:0000256" key="4">
    <source>
        <dbReference type="ARBA" id="ARBA00022692"/>
    </source>
</evidence>
<evidence type="ECO:0000256" key="3">
    <source>
        <dbReference type="ARBA" id="ARBA00022679"/>
    </source>
</evidence>
<dbReference type="Proteomes" id="UP000030645">
    <property type="component" value="Unassembled WGS sequence"/>
</dbReference>
<dbReference type="PROSITE" id="PS50927">
    <property type="entry name" value="BULB_LECTIN"/>
    <property type="match status" value="1"/>
</dbReference>
<organism evidence="22 23">
    <name type="scientific">Morus notabilis</name>
    <dbReference type="NCBI Taxonomy" id="981085"/>
    <lineage>
        <taxon>Eukaryota</taxon>
        <taxon>Viridiplantae</taxon>
        <taxon>Streptophyta</taxon>
        <taxon>Embryophyta</taxon>
        <taxon>Tracheophyta</taxon>
        <taxon>Spermatophyta</taxon>
        <taxon>Magnoliopsida</taxon>
        <taxon>eudicotyledons</taxon>
        <taxon>Gunneridae</taxon>
        <taxon>Pentapetalae</taxon>
        <taxon>rosids</taxon>
        <taxon>fabids</taxon>
        <taxon>Rosales</taxon>
        <taxon>Moraceae</taxon>
        <taxon>Moreae</taxon>
        <taxon>Morus</taxon>
    </lineage>
</organism>
<evidence type="ECO:0000256" key="1">
    <source>
        <dbReference type="ARBA" id="ARBA00004479"/>
    </source>
</evidence>
<evidence type="ECO:0000256" key="6">
    <source>
        <dbReference type="ARBA" id="ARBA00022741"/>
    </source>
</evidence>
<dbReference type="SMART" id="SM00473">
    <property type="entry name" value="PAN_AP"/>
    <property type="match status" value="1"/>
</dbReference>
<keyword evidence="11" id="KW-1015">Disulfide bond</keyword>
<dbReference type="FunFam" id="3.30.200.20:FF:000195">
    <property type="entry name" value="G-type lectin S-receptor-like serine/threonine-protein kinase"/>
    <property type="match status" value="1"/>
</dbReference>
<reference evidence="23" key="1">
    <citation type="submission" date="2013-01" db="EMBL/GenBank/DDBJ databases">
        <title>Draft Genome Sequence of a Mulberry Tree, Morus notabilis C.K. Schneid.</title>
        <authorList>
            <person name="He N."/>
            <person name="Zhao S."/>
        </authorList>
    </citation>
    <scope>NUCLEOTIDE SEQUENCE</scope>
</reference>
<dbReference type="Pfam" id="PF08276">
    <property type="entry name" value="PAN_2"/>
    <property type="match status" value="1"/>
</dbReference>
<dbReference type="InterPro" id="IPR000858">
    <property type="entry name" value="S_locus_glycoprot_dom"/>
</dbReference>
<evidence type="ECO:0000256" key="8">
    <source>
        <dbReference type="ARBA" id="ARBA00022840"/>
    </source>
</evidence>
<evidence type="ECO:0000256" key="14">
    <source>
        <dbReference type="ARBA" id="ARBA00048679"/>
    </source>
</evidence>
<feature type="signal peptide" evidence="18">
    <location>
        <begin position="1"/>
        <end position="24"/>
    </location>
</feature>
<dbReference type="PANTHER" id="PTHR32444">
    <property type="entry name" value="BULB-TYPE LECTIN DOMAIN-CONTAINING PROTEIN"/>
    <property type="match status" value="1"/>
</dbReference>
<dbReference type="Gene3D" id="3.30.200.20">
    <property type="entry name" value="Phosphorylase Kinase, domain 1"/>
    <property type="match status" value="1"/>
</dbReference>
<proteinExistence type="inferred from homology"/>
<dbReference type="PIRSF" id="PIRSF000641">
    <property type="entry name" value="SRK"/>
    <property type="match status" value="1"/>
</dbReference>
<comment type="catalytic activity">
    <reaction evidence="14 15">
        <text>L-seryl-[protein] + ATP = O-phospho-L-seryl-[protein] + ADP + H(+)</text>
        <dbReference type="Rhea" id="RHEA:17989"/>
        <dbReference type="Rhea" id="RHEA-COMP:9863"/>
        <dbReference type="Rhea" id="RHEA-COMP:11604"/>
        <dbReference type="ChEBI" id="CHEBI:15378"/>
        <dbReference type="ChEBI" id="CHEBI:29999"/>
        <dbReference type="ChEBI" id="CHEBI:30616"/>
        <dbReference type="ChEBI" id="CHEBI:83421"/>
        <dbReference type="ChEBI" id="CHEBI:456216"/>
        <dbReference type="EC" id="2.7.11.1"/>
    </reaction>
</comment>
<dbReference type="GO" id="GO:0016020">
    <property type="term" value="C:membrane"/>
    <property type="evidence" value="ECO:0007669"/>
    <property type="project" value="UniProtKB-SubCell"/>
</dbReference>
<keyword evidence="4 17" id="KW-0812">Transmembrane</keyword>
<evidence type="ECO:0000259" key="21">
    <source>
        <dbReference type="PROSITE" id="PS50948"/>
    </source>
</evidence>
<gene>
    <name evidence="22" type="ORF">L484_012315</name>
</gene>
<keyword evidence="2 15" id="KW-0723">Serine/threonine-protein kinase</keyword>
<keyword evidence="12" id="KW-0325">Glycoprotein</keyword>
<evidence type="ECO:0000313" key="23">
    <source>
        <dbReference type="Proteomes" id="UP000030645"/>
    </source>
</evidence>
<keyword evidence="6 15" id="KW-0547">Nucleotide-binding</keyword>
<dbReference type="PANTHER" id="PTHR32444:SF234">
    <property type="entry name" value="RECEPTOR-LIKE SERINE_THREONINE-PROTEIN KINASE"/>
    <property type="match status" value="1"/>
</dbReference>
<dbReference type="InterPro" id="IPR000719">
    <property type="entry name" value="Prot_kinase_dom"/>
</dbReference>
<dbReference type="STRING" id="981085.W9S2J3"/>
<comment type="catalytic activity">
    <reaction evidence="13 15">
        <text>L-threonyl-[protein] + ATP = O-phospho-L-threonyl-[protein] + ADP + H(+)</text>
        <dbReference type="Rhea" id="RHEA:46608"/>
        <dbReference type="Rhea" id="RHEA-COMP:11060"/>
        <dbReference type="Rhea" id="RHEA-COMP:11605"/>
        <dbReference type="ChEBI" id="CHEBI:15378"/>
        <dbReference type="ChEBI" id="CHEBI:30013"/>
        <dbReference type="ChEBI" id="CHEBI:30616"/>
        <dbReference type="ChEBI" id="CHEBI:61977"/>
        <dbReference type="ChEBI" id="CHEBI:456216"/>
        <dbReference type="EC" id="2.7.11.1"/>
    </reaction>
</comment>
<feature type="chain" id="PRO_5004929105" description="Receptor-like serine/threonine-protein kinase" evidence="18">
    <location>
        <begin position="25"/>
        <end position="828"/>
    </location>
</feature>
<dbReference type="KEGG" id="mnt:21395538"/>
<dbReference type="InterPro" id="IPR001480">
    <property type="entry name" value="Bulb-type_lectin_dom"/>
</dbReference>
<dbReference type="Gene3D" id="1.10.510.10">
    <property type="entry name" value="Transferase(Phosphotransferase) domain 1"/>
    <property type="match status" value="1"/>
</dbReference>
<dbReference type="PROSITE" id="PS00108">
    <property type="entry name" value="PROTEIN_KINASE_ST"/>
    <property type="match status" value="1"/>
</dbReference>
<feature type="domain" description="Protein kinase" evidence="19">
    <location>
        <begin position="512"/>
        <end position="789"/>
    </location>
</feature>
<dbReference type="SUPFAM" id="SSF56112">
    <property type="entry name" value="Protein kinase-like (PK-like)"/>
    <property type="match status" value="1"/>
</dbReference>
<evidence type="ECO:0000313" key="22">
    <source>
        <dbReference type="EMBL" id="EXC05282.1"/>
    </source>
</evidence>
<keyword evidence="8 15" id="KW-0067">ATP-binding</keyword>